<comment type="caution">
    <text evidence="2">The sequence shown here is derived from an EMBL/GenBank/DDBJ whole genome shotgun (WGS) entry which is preliminary data.</text>
</comment>
<evidence type="ECO:0000259" key="1">
    <source>
        <dbReference type="PROSITE" id="PS51494"/>
    </source>
</evidence>
<dbReference type="AlphaFoldDB" id="A0A0F9Q475"/>
<name>A0A0F9Q475_9ZZZZ</name>
<dbReference type="SUPFAM" id="SSF50494">
    <property type="entry name" value="Trypsin-like serine proteases"/>
    <property type="match status" value="1"/>
</dbReference>
<proteinExistence type="predicted"/>
<feature type="domain" description="Peptidase S55" evidence="1">
    <location>
        <begin position="1"/>
        <end position="142"/>
    </location>
</feature>
<evidence type="ECO:0000313" key="2">
    <source>
        <dbReference type="EMBL" id="KKN37259.1"/>
    </source>
</evidence>
<gene>
    <name evidence="2" type="ORF">LCGC14_0765290</name>
</gene>
<reference evidence="2" key="1">
    <citation type="journal article" date="2015" name="Nature">
        <title>Complex archaea that bridge the gap between prokaryotes and eukaryotes.</title>
        <authorList>
            <person name="Spang A."/>
            <person name="Saw J.H."/>
            <person name="Jorgensen S.L."/>
            <person name="Zaremba-Niedzwiedzka K."/>
            <person name="Martijn J."/>
            <person name="Lind A.E."/>
            <person name="van Eijk R."/>
            <person name="Schleper C."/>
            <person name="Guy L."/>
            <person name="Ettema T.J."/>
        </authorList>
    </citation>
    <scope>NUCLEOTIDE SEQUENCE</scope>
</reference>
<dbReference type="InterPro" id="IPR008763">
    <property type="entry name" value="Peptidase_S55"/>
</dbReference>
<protein>
    <recommendedName>
        <fullName evidence="1">Peptidase S55 domain-containing protein</fullName>
    </recommendedName>
</protein>
<accession>A0A0F9Q475</accession>
<dbReference type="Pfam" id="PF05580">
    <property type="entry name" value="Peptidase_S55"/>
    <property type="match status" value="1"/>
</dbReference>
<dbReference type="InterPro" id="IPR009003">
    <property type="entry name" value="Peptidase_S1_PA"/>
</dbReference>
<dbReference type="PROSITE" id="PS51494">
    <property type="entry name" value="SPOIVB"/>
    <property type="match status" value="1"/>
</dbReference>
<sequence>MIAKYGRIFSALILICFGFLTVEGSVSILPLEQIKAGMKGKGKTVFEQDIIEEFDVEILDVLYNFTPKRNMILAKLKGEIFDKAGVIQGMSGSPVYVGGKLIGAVAYSIGDFSKEAIAGITPIGEMLSIERKETAKSSFSPQIPFKKSMSLEELFEINKEFLLPRSSFVSEGQTLTPLSIPLVFSGFSSNAFERAKVFFSGLGFNPVRGGLSGQSLQGISSPDLALREGDPVAVQLIRGDMDMSAHGTVTHVDGNKIFAFGHPLYNLGAVDYIMSKARVITVVPRFSTSFKMSSTGALVGSFAQDRISGVFGRIGKMPKLVPVNVQMTDTKGNIKNFKIEIVNDKILTPALVNLSLASILSAEERAFGELSLELRGDVYLDNGTSIHLEDLFSGSFNTSGTRLSNLIAAVVYFLINNAFEDLGIHRIDLSVRTSEEAKFSYLEKVWLDKYEASPGERIRIKVYHRTFRGITEVQEVGILVPQLPSNSEFQLFIGDAASMAQVEMSQYKRGTFIPRSLNQLIRILNNLRKNNRIYFKIIASKPGLFLKGEEMPNLPPTMKSMFSSPRAAASAPIELDKSTLSEYQLPLPYVFNGAVMIPIKIKK</sequence>
<dbReference type="EMBL" id="LAZR01001906">
    <property type="protein sequence ID" value="KKN37259.1"/>
    <property type="molecule type" value="Genomic_DNA"/>
</dbReference>
<organism evidence="2">
    <name type="scientific">marine sediment metagenome</name>
    <dbReference type="NCBI Taxonomy" id="412755"/>
    <lineage>
        <taxon>unclassified sequences</taxon>
        <taxon>metagenomes</taxon>
        <taxon>ecological metagenomes</taxon>
    </lineage>
</organism>